<protein>
    <recommendedName>
        <fullName evidence="5">Flavin reductase like domain-containing protein</fullName>
    </recommendedName>
</protein>
<name>A0A1L8TNH0_9ENTE</name>
<organism evidence="6 7">
    <name type="scientific">Enterococcus hermanniensis</name>
    <dbReference type="NCBI Taxonomy" id="249189"/>
    <lineage>
        <taxon>Bacteria</taxon>
        <taxon>Bacillati</taxon>
        <taxon>Bacillota</taxon>
        <taxon>Bacilli</taxon>
        <taxon>Lactobacillales</taxon>
        <taxon>Enterococcaceae</taxon>
        <taxon>Enterococcus</taxon>
    </lineage>
</organism>
<comment type="cofactor">
    <cofactor evidence="1">
        <name>FMN</name>
        <dbReference type="ChEBI" id="CHEBI:58210"/>
    </cofactor>
</comment>
<dbReference type="SMART" id="SM00903">
    <property type="entry name" value="Flavin_Reduct"/>
    <property type="match status" value="1"/>
</dbReference>
<dbReference type="STRING" id="249189.RV04_GL001549"/>
<dbReference type="GO" id="GO:0010181">
    <property type="term" value="F:FMN binding"/>
    <property type="evidence" value="ECO:0007669"/>
    <property type="project" value="InterPro"/>
</dbReference>
<reference evidence="6 7" key="1">
    <citation type="submission" date="2014-12" db="EMBL/GenBank/DDBJ databases">
        <title>Draft genome sequences of 29 type strains of Enterococci.</title>
        <authorList>
            <person name="Zhong Z."/>
            <person name="Sun Z."/>
            <person name="Liu W."/>
            <person name="Zhang W."/>
            <person name="Zhang H."/>
        </authorList>
    </citation>
    <scope>NUCLEOTIDE SEQUENCE [LARGE SCALE GENOMIC DNA]</scope>
    <source>
        <strain evidence="6 7">DSM 17122</strain>
    </source>
</reference>
<evidence type="ECO:0000313" key="6">
    <source>
        <dbReference type="EMBL" id="OJG45783.1"/>
    </source>
</evidence>
<dbReference type="InterPro" id="IPR012349">
    <property type="entry name" value="Split_barrel_FMN-bd"/>
</dbReference>
<dbReference type="PANTHER" id="PTHR33798">
    <property type="entry name" value="FLAVOPROTEIN OXYGENASE"/>
    <property type="match status" value="1"/>
</dbReference>
<dbReference type="EMBL" id="JXKQ01000004">
    <property type="protein sequence ID" value="OJG45783.1"/>
    <property type="molecule type" value="Genomic_DNA"/>
</dbReference>
<evidence type="ECO:0000256" key="3">
    <source>
        <dbReference type="ARBA" id="ARBA00022643"/>
    </source>
</evidence>
<dbReference type="AlphaFoldDB" id="A0A1L8TNH0"/>
<dbReference type="SUPFAM" id="SSF50475">
    <property type="entry name" value="FMN-binding split barrel"/>
    <property type="match status" value="1"/>
</dbReference>
<evidence type="ECO:0000256" key="1">
    <source>
        <dbReference type="ARBA" id="ARBA00001917"/>
    </source>
</evidence>
<evidence type="ECO:0000313" key="7">
    <source>
        <dbReference type="Proteomes" id="UP000182077"/>
    </source>
</evidence>
<accession>A0A1L8TNH0</accession>
<comment type="caution">
    <text evidence="6">The sequence shown here is derived from an EMBL/GenBank/DDBJ whole genome shotgun (WGS) entry which is preliminary data.</text>
</comment>
<keyword evidence="3" id="KW-0288">FMN</keyword>
<evidence type="ECO:0000256" key="2">
    <source>
        <dbReference type="ARBA" id="ARBA00022630"/>
    </source>
</evidence>
<dbReference type="GO" id="GO:0016646">
    <property type="term" value="F:oxidoreductase activity, acting on the CH-NH group of donors, NAD or NADP as acceptor"/>
    <property type="evidence" value="ECO:0007669"/>
    <property type="project" value="UniProtKB-ARBA"/>
</dbReference>
<gene>
    <name evidence="6" type="ORF">RV04_GL001549</name>
</gene>
<evidence type="ECO:0000256" key="4">
    <source>
        <dbReference type="ARBA" id="ARBA00038054"/>
    </source>
</evidence>
<proteinExistence type="inferred from homology"/>
<dbReference type="OrthoDB" id="9794638at2"/>
<dbReference type="Pfam" id="PF01613">
    <property type="entry name" value="Flavin_Reduct"/>
    <property type="match status" value="1"/>
</dbReference>
<dbReference type="InterPro" id="IPR002563">
    <property type="entry name" value="Flavin_Rdtase-like_dom"/>
</dbReference>
<dbReference type="Proteomes" id="UP000182077">
    <property type="component" value="Unassembled WGS sequence"/>
</dbReference>
<keyword evidence="7" id="KW-1185">Reference proteome</keyword>
<feature type="domain" description="Flavin reductase like" evidence="5">
    <location>
        <begin position="20"/>
        <end position="178"/>
    </location>
</feature>
<dbReference type="PANTHER" id="PTHR33798:SF5">
    <property type="entry name" value="FLAVIN REDUCTASE LIKE DOMAIN-CONTAINING PROTEIN"/>
    <property type="match status" value="1"/>
</dbReference>
<dbReference type="RefSeq" id="WP_071857455.1">
    <property type="nucleotide sequence ID" value="NZ_JBHSHK010000009.1"/>
</dbReference>
<dbReference type="Gene3D" id="2.30.110.10">
    <property type="entry name" value="Electron Transport, Fmn-binding Protein, Chain A"/>
    <property type="match status" value="1"/>
</dbReference>
<keyword evidence="2" id="KW-0285">Flavoprotein</keyword>
<sequence length="206" mass="23565">MYFYSANKLTAKQNYKFLTGSIIPRPIAWITTMNKQTKLVNAAPFSYFNIVAKEPPLTSLSINRKDNKMKDTAKNLLLQHEGVIHLVNDAVLKLMNQTAASLPSDTSELDGLNITLVDSQSIEVPAIKEAPIRYEVKLHQHIEIRDHEQITISDLFILEVLNYYFSEELFNVEKEYIDPLTFDPISRLAGNSYSHLDKILDIKRPD</sequence>
<evidence type="ECO:0000259" key="5">
    <source>
        <dbReference type="SMART" id="SM00903"/>
    </source>
</evidence>
<comment type="similarity">
    <text evidence="4">Belongs to the flavoredoxin family.</text>
</comment>